<gene>
    <name evidence="3" type="ORF">V1351_09140</name>
</gene>
<accession>A0ABZ2MDM1</accession>
<evidence type="ECO:0000259" key="2">
    <source>
        <dbReference type="Pfam" id="PF08327"/>
    </source>
</evidence>
<dbReference type="EMBL" id="CP144913">
    <property type="protein sequence ID" value="WXB75136.1"/>
    <property type="molecule type" value="Genomic_DNA"/>
</dbReference>
<proteinExistence type="inferred from homology"/>
<sequence length="147" mass="16255">MDAVHETLHFTQEIDAPIDTVWAAYADVDSRREWSVPAGEEIVYDLADFTTGGEDIYRCGPPDDLSNLGAHRYHLIDAPHRLIYSDAVQRDGELMAVALLTWELEATEAGTRITVVDQVTSLVGQGMVEGHHNGHTKTLAQLANWLS</sequence>
<evidence type="ECO:0000313" key="4">
    <source>
        <dbReference type="Proteomes" id="UP001382727"/>
    </source>
</evidence>
<protein>
    <submittedName>
        <fullName evidence="3">SRPBCC domain-containing protein</fullName>
    </submittedName>
</protein>
<keyword evidence="4" id="KW-1185">Reference proteome</keyword>
<dbReference type="Proteomes" id="UP001382727">
    <property type="component" value="Chromosome"/>
</dbReference>
<dbReference type="Gene3D" id="3.30.530.20">
    <property type="match status" value="1"/>
</dbReference>
<name>A0ABZ2MDM1_9MICO</name>
<comment type="similarity">
    <text evidence="1">Belongs to the AHA1 family.</text>
</comment>
<dbReference type="Pfam" id="PF08327">
    <property type="entry name" value="AHSA1"/>
    <property type="match status" value="1"/>
</dbReference>
<evidence type="ECO:0000313" key="3">
    <source>
        <dbReference type="EMBL" id="WXB75136.1"/>
    </source>
</evidence>
<dbReference type="RefSeq" id="WP_338747849.1">
    <property type="nucleotide sequence ID" value="NZ_CP144913.1"/>
</dbReference>
<dbReference type="InterPro" id="IPR013538">
    <property type="entry name" value="ASHA1/2-like_C"/>
</dbReference>
<feature type="domain" description="Activator of Hsp90 ATPase homologue 1/2-like C-terminal" evidence="2">
    <location>
        <begin position="15"/>
        <end position="145"/>
    </location>
</feature>
<reference evidence="3 4" key="1">
    <citation type="submission" date="2024-02" db="EMBL/GenBank/DDBJ databases">
        <title>Janibacter sp. nov., isolated from gut of marine sandworm.</title>
        <authorList>
            <person name="Kim B."/>
            <person name="Jun M.O."/>
            <person name="Shin N.-R."/>
        </authorList>
    </citation>
    <scope>NUCLEOTIDE SEQUENCE [LARGE SCALE GENOMIC DNA]</scope>
    <source>
        <strain evidence="3 4">A1S7</strain>
    </source>
</reference>
<organism evidence="3 4">
    <name type="scientific">Janibacter alittae</name>
    <dbReference type="NCBI Taxonomy" id="3115209"/>
    <lineage>
        <taxon>Bacteria</taxon>
        <taxon>Bacillati</taxon>
        <taxon>Actinomycetota</taxon>
        <taxon>Actinomycetes</taxon>
        <taxon>Micrococcales</taxon>
        <taxon>Intrasporangiaceae</taxon>
        <taxon>Janibacter</taxon>
    </lineage>
</organism>
<evidence type="ECO:0000256" key="1">
    <source>
        <dbReference type="ARBA" id="ARBA00006817"/>
    </source>
</evidence>
<dbReference type="InterPro" id="IPR023393">
    <property type="entry name" value="START-like_dom_sf"/>
</dbReference>
<dbReference type="SUPFAM" id="SSF55961">
    <property type="entry name" value="Bet v1-like"/>
    <property type="match status" value="1"/>
</dbReference>